<keyword evidence="7" id="KW-0067">ATP-binding</keyword>
<feature type="domain" description="Helicase ATP-binding" evidence="14">
    <location>
        <begin position="183"/>
        <end position="444"/>
    </location>
</feature>
<keyword evidence="5" id="KW-0378">Hydrolase</keyword>
<dbReference type="InterPro" id="IPR010614">
    <property type="entry name" value="RAD3-like_helicase_DEAD"/>
</dbReference>
<keyword evidence="3" id="KW-0547">Nucleotide-binding</keyword>
<accession>A0A9D2TKC3</accession>
<evidence type="ECO:0000259" key="14">
    <source>
        <dbReference type="PROSITE" id="PS51193"/>
    </source>
</evidence>
<dbReference type="PANTHER" id="PTHR11472:SF34">
    <property type="entry name" value="REGULATOR OF TELOMERE ELONGATION HELICASE 1"/>
    <property type="match status" value="1"/>
</dbReference>
<dbReference type="InterPro" id="IPR042493">
    <property type="entry name" value="XPD_DNA_FeS"/>
</dbReference>
<keyword evidence="2" id="KW-0479">Metal-binding</keyword>
<keyword evidence="9" id="KW-0411">Iron-sulfur</keyword>
<dbReference type="PROSITE" id="PS51193">
    <property type="entry name" value="HELICASE_ATP_BIND_2"/>
    <property type="match status" value="1"/>
</dbReference>
<dbReference type="GO" id="GO:0003677">
    <property type="term" value="F:DNA binding"/>
    <property type="evidence" value="ECO:0007669"/>
    <property type="project" value="UniProtKB-KW"/>
</dbReference>
<evidence type="ECO:0000256" key="5">
    <source>
        <dbReference type="ARBA" id="ARBA00022801"/>
    </source>
</evidence>
<evidence type="ECO:0000256" key="11">
    <source>
        <dbReference type="ARBA" id="ARBA00023204"/>
    </source>
</evidence>
<sequence>MTQQPTVHLSVRELVELIHRSGSIDNRFGGFDRANEGSRLHRKLQKEAKGDYRAEVVLKGRFVVEDVCYELDGRADGIFTENGETVIDEIKTTCAPAELLTADFNAAHWAQVQCYGAFLCEEQKLSHVTLQLTYVQADTEEIIRHRKRFSKEELEQFVRGTLLLYAPWQERRSRWLSVRTESLAALKFPFPHYRTGQYELAGSVYRTIRRGGQLFAVAPTGTGKTLSTLFPALKAMGAGTGTAVFYLTAKNATREAAQGALGLLRDAMASTDTPLRLKSVVLTAKEKICPMERVSCNPIDCPRADGYYDRINDALLRFLDDADDFSPAAICAFAQKERLCPFELALDLSSHCDCILCDYNYVFDPVVRLKRFFAQSGENKEYILLVDEAHNLVDRSREMYSGHLYKTAFWEVKKAVGKQSRRLSSALTKLNRRMIDFRTQSENAACSAWCTQEPDKPLLKAVGEFCAAAEIFLQEHRNSSSYDAVLPLYFDARFFLKLHEWYDDHFTTLISVEKNEVVVSCLCLDASDFLAQTFSSACSAVLFSATLSPLDYFMRTLGALEDARGLMMASPFQTKHLCLLCADKISTKYADREQSLHEVCGMIHAAVSARAGNYLVFAPSYRYLRQIYEAFQLEYPEHTTLMQEPSLSPEQQADFLNQFQAKDAAGLVGFCVLGGSFSEGIDLAGERLIGCIIIGVGLPQVGAVPDALRDYYNEQGLDGFAYAYRCPGMNKVLQAAGRVIRTEQDRGMVLLIDTRYRQSAYRALMPPHWNHLRYLSDAQELTKALNAFWTPESDF</sequence>
<organism evidence="15 16">
    <name type="scientific">Candidatus Ruthenibacterium merdavium</name>
    <dbReference type="NCBI Taxonomy" id="2838752"/>
    <lineage>
        <taxon>Bacteria</taxon>
        <taxon>Bacillati</taxon>
        <taxon>Bacillota</taxon>
        <taxon>Clostridia</taxon>
        <taxon>Eubacteriales</taxon>
        <taxon>Oscillospiraceae</taxon>
        <taxon>Ruthenibacterium</taxon>
    </lineage>
</organism>
<dbReference type="GO" id="GO:0046872">
    <property type="term" value="F:metal ion binding"/>
    <property type="evidence" value="ECO:0007669"/>
    <property type="project" value="UniProtKB-KW"/>
</dbReference>
<dbReference type="SMART" id="SM00488">
    <property type="entry name" value="DEXDc2"/>
    <property type="match status" value="1"/>
</dbReference>
<protein>
    <submittedName>
        <fullName evidence="15">ATP-dependent DNA helicase</fullName>
    </submittedName>
</protein>
<evidence type="ECO:0000256" key="6">
    <source>
        <dbReference type="ARBA" id="ARBA00022806"/>
    </source>
</evidence>
<dbReference type="EMBL" id="DWWA01000016">
    <property type="protein sequence ID" value="HJC71667.1"/>
    <property type="molecule type" value="Genomic_DNA"/>
</dbReference>
<evidence type="ECO:0000256" key="4">
    <source>
        <dbReference type="ARBA" id="ARBA00022763"/>
    </source>
</evidence>
<dbReference type="SMART" id="SM00491">
    <property type="entry name" value="HELICc2"/>
    <property type="match status" value="1"/>
</dbReference>
<dbReference type="Proteomes" id="UP000823918">
    <property type="component" value="Unassembled WGS sequence"/>
</dbReference>
<dbReference type="AlphaFoldDB" id="A0A9D2TKC3"/>
<dbReference type="PANTHER" id="PTHR11472">
    <property type="entry name" value="DNA REPAIR DEAD HELICASE RAD3/XP-D SUBFAMILY MEMBER"/>
    <property type="match status" value="1"/>
</dbReference>
<dbReference type="SUPFAM" id="SSF52540">
    <property type="entry name" value="P-loop containing nucleoside triphosphate hydrolases"/>
    <property type="match status" value="2"/>
</dbReference>
<gene>
    <name evidence="15" type="ORF">H9698_02595</name>
</gene>
<evidence type="ECO:0000313" key="15">
    <source>
        <dbReference type="EMBL" id="HJC71667.1"/>
    </source>
</evidence>
<dbReference type="InterPro" id="IPR027417">
    <property type="entry name" value="P-loop_NTPase"/>
</dbReference>
<keyword evidence="11" id="KW-0234">DNA repair</keyword>
<comment type="similarity">
    <text evidence="13">Belongs to the helicase family. DinG subfamily.</text>
</comment>
<keyword evidence="10" id="KW-0238">DNA-binding</keyword>
<dbReference type="InterPro" id="IPR014013">
    <property type="entry name" value="Helic_SF1/SF2_ATP-bd_DinG/Rad3"/>
</dbReference>
<proteinExistence type="inferred from homology"/>
<keyword evidence="1" id="KW-0004">4Fe-4S</keyword>
<evidence type="ECO:0000313" key="16">
    <source>
        <dbReference type="Proteomes" id="UP000823918"/>
    </source>
</evidence>
<dbReference type="GO" id="GO:0006281">
    <property type="term" value="P:DNA repair"/>
    <property type="evidence" value="ECO:0007669"/>
    <property type="project" value="UniProtKB-KW"/>
</dbReference>
<evidence type="ECO:0000256" key="9">
    <source>
        <dbReference type="ARBA" id="ARBA00023014"/>
    </source>
</evidence>
<dbReference type="InterPro" id="IPR045028">
    <property type="entry name" value="DinG/Rad3-like"/>
</dbReference>
<dbReference type="GO" id="GO:0016818">
    <property type="term" value="F:hydrolase activity, acting on acid anhydrides, in phosphorus-containing anhydrides"/>
    <property type="evidence" value="ECO:0007669"/>
    <property type="project" value="InterPro"/>
</dbReference>
<dbReference type="Pfam" id="PF06733">
    <property type="entry name" value="DEAD_2"/>
    <property type="match status" value="1"/>
</dbReference>
<keyword evidence="12" id="KW-0413">Isomerase</keyword>
<keyword evidence="4" id="KW-0227">DNA damage</keyword>
<evidence type="ECO:0000256" key="13">
    <source>
        <dbReference type="ARBA" id="ARBA00038058"/>
    </source>
</evidence>
<dbReference type="Gene3D" id="3.90.320.10">
    <property type="match status" value="1"/>
</dbReference>
<dbReference type="Pfam" id="PF13307">
    <property type="entry name" value="Helicase_C_2"/>
    <property type="match status" value="1"/>
</dbReference>
<dbReference type="Gene3D" id="1.10.275.40">
    <property type="match status" value="1"/>
</dbReference>
<name>A0A9D2TKC3_9FIRM</name>
<dbReference type="Gene3D" id="3.40.50.300">
    <property type="entry name" value="P-loop containing nucleotide triphosphate hydrolases"/>
    <property type="match status" value="2"/>
</dbReference>
<evidence type="ECO:0000256" key="8">
    <source>
        <dbReference type="ARBA" id="ARBA00023004"/>
    </source>
</evidence>
<evidence type="ECO:0000256" key="7">
    <source>
        <dbReference type="ARBA" id="ARBA00022840"/>
    </source>
</evidence>
<dbReference type="Gene3D" id="1.10.30.20">
    <property type="entry name" value="Bacterial XPD DNA helicase, FeS cluster domain"/>
    <property type="match status" value="1"/>
</dbReference>
<dbReference type="InterPro" id="IPR006554">
    <property type="entry name" value="Helicase-like_DEXD_c2"/>
</dbReference>
<keyword evidence="8" id="KW-0408">Iron</keyword>
<evidence type="ECO:0000256" key="3">
    <source>
        <dbReference type="ARBA" id="ARBA00022741"/>
    </source>
</evidence>
<evidence type="ECO:0000256" key="1">
    <source>
        <dbReference type="ARBA" id="ARBA00022485"/>
    </source>
</evidence>
<evidence type="ECO:0000256" key="12">
    <source>
        <dbReference type="ARBA" id="ARBA00023235"/>
    </source>
</evidence>
<reference evidence="15" key="1">
    <citation type="journal article" date="2021" name="PeerJ">
        <title>Extensive microbial diversity within the chicken gut microbiome revealed by metagenomics and culture.</title>
        <authorList>
            <person name="Gilroy R."/>
            <person name="Ravi A."/>
            <person name="Getino M."/>
            <person name="Pursley I."/>
            <person name="Horton D.L."/>
            <person name="Alikhan N.F."/>
            <person name="Baker D."/>
            <person name="Gharbi K."/>
            <person name="Hall N."/>
            <person name="Watson M."/>
            <person name="Adriaenssens E.M."/>
            <person name="Foster-Nyarko E."/>
            <person name="Jarju S."/>
            <person name="Secka A."/>
            <person name="Antonio M."/>
            <person name="Oren A."/>
            <person name="Chaudhuri R.R."/>
            <person name="La Ragione R."/>
            <person name="Hildebrand F."/>
            <person name="Pallen M.J."/>
        </authorList>
    </citation>
    <scope>NUCLEOTIDE SEQUENCE</scope>
    <source>
        <strain evidence="15">5933</strain>
    </source>
</reference>
<dbReference type="InterPro" id="IPR006555">
    <property type="entry name" value="ATP-dep_Helicase_C"/>
</dbReference>
<evidence type="ECO:0000256" key="2">
    <source>
        <dbReference type="ARBA" id="ARBA00022723"/>
    </source>
</evidence>
<comment type="caution">
    <text evidence="15">The sequence shown here is derived from an EMBL/GenBank/DDBJ whole genome shotgun (WGS) entry which is preliminary data.</text>
</comment>
<keyword evidence="6 15" id="KW-0347">Helicase</keyword>
<reference evidence="15" key="2">
    <citation type="submission" date="2021-04" db="EMBL/GenBank/DDBJ databases">
        <authorList>
            <person name="Gilroy R."/>
        </authorList>
    </citation>
    <scope>NUCLEOTIDE SEQUENCE</scope>
    <source>
        <strain evidence="15">5933</strain>
    </source>
</reference>
<dbReference type="GO" id="GO:0051539">
    <property type="term" value="F:4 iron, 4 sulfur cluster binding"/>
    <property type="evidence" value="ECO:0007669"/>
    <property type="project" value="UniProtKB-KW"/>
</dbReference>
<dbReference type="GO" id="GO:0003678">
    <property type="term" value="F:DNA helicase activity"/>
    <property type="evidence" value="ECO:0007669"/>
    <property type="project" value="InterPro"/>
</dbReference>
<dbReference type="GO" id="GO:0005524">
    <property type="term" value="F:ATP binding"/>
    <property type="evidence" value="ECO:0007669"/>
    <property type="project" value="UniProtKB-KW"/>
</dbReference>
<dbReference type="InterPro" id="IPR011604">
    <property type="entry name" value="PDDEXK-like_dom_sf"/>
</dbReference>
<evidence type="ECO:0000256" key="10">
    <source>
        <dbReference type="ARBA" id="ARBA00023125"/>
    </source>
</evidence>